<organism evidence="3 4">
    <name type="scientific">Enterococcus gallinarum</name>
    <dbReference type="NCBI Taxonomy" id="1353"/>
    <lineage>
        <taxon>Bacteria</taxon>
        <taxon>Bacillati</taxon>
        <taxon>Bacillota</taxon>
        <taxon>Bacilli</taxon>
        <taxon>Lactobacillales</taxon>
        <taxon>Enterococcaceae</taxon>
        <taxon>Enterococcus</taxon>
    </lineage>
</organism>
<reference evidence="3 4" key="1">
    <citation type="submission" date="2020-06" db="EMBL/GenBank/DDBJ databases">
        <title>Crossreactivity between MHC class I-restricted antigens from cancer cells and an enterococcal bacteriophage.</title>
        <authorList>
            <person name="Fluckiger A."/>
            <person name="Daillere R."/>
            <person name="Sassi M."/>
            <person name="Cattoir V."/>
            <person name="Kroemer G."/>
            <person name="Zitvogel L."/>
        </authorList>
    </citation>
    <scope>NUCLEOTIDE SEQUENCE [LARGE SCALE GENOMIC DNA]</scope>
    <source>
        <strain evidence="3 4">EG4</strain>
    </source>
</reference>
<dbReference type="RefSeq" id="WP_081131288.1">
    <property type="nucleotide sequence ID" value="NZ_CAJSYR010000003.1"/>
</dbReference>
<dbReference type="EMBL" id="JABXJK010000059">
    <property type="protein sequence ID" value="MBA0972971.1"/>
    <property type="molecule type" value="Genomic_DNA"/>
</dbReference>
<accession>A0ABD4HNC2</accession>
<protein>
    <submittedName>
        <fullName evidence="3">DUF3644 domain-containing protein</fullName>
    </submittedName>
</protein>
<evidence type="ECO:0000259" key="2">
    <source>
        <dbReference type="Pfam" id="PF18740"/>
    </source>
</evidence>
<sequence length="334" mass="39388">MENLPDRLVKKSIEAFLMGLEIYNKPTIHYRVEGFSFFICNAWELMLKAHLVKIKGEESIYFSDKPDRTISLENAIKEVFTNNKDPLRNNIEKIIELRNTSTHFITEDYEIIYAPLFQACVFNFIEKMSDFHEIDVTNYVTQSFLSLVIKEDDLDPSLIRAKYSTETAERLLSTRKELEKLGKMNNPSFSIEINHNFYVTKKVNDADATIRIAKDGEIPVQIIKEQKDPSNTHKYSQGHCVKEINKILIRENITFEYYDPFCKKNRSQFTTGDFQLFLNFYELKTNERYTYRHIIGNHSQYSYSYATITFIINEIKKDPKNIIKSLKKEIKKRT</sequence>
<dbReference type="Proteomes" id="UP000571857">
    <property type="component" value="Unassembled WGS sequence"/>
</dbReference>
<feature type="domain" description="EC042-2821-like Restriction Endonuclease-like" evidence="2">
    <location>
        <begin position="228"/>
        <end position="327"/>
    </location>
</feature>
<evidence type="ECO:0000259" key="1">
    <source>
        <dbReference type="Pfam" id="PF12358"/>
    </source>
</evidence>
<name>A0ABD4HNC2_ENTGA</name>
<feature type="domain" description="DUF3644" evidence="1">
    <location>
        <begin position="7"/>
        <end position="180"/>
    </location>
</feature>
<dbReference type="InterPro" id="IPR049530">
    <property type="entry name" value="EC042_2821"/>
</dbReference>
<proteinExistence type="predicted"/>
<gene>
    <name evidence="3" type="ORF">HWH42_10340</name>
</gene>
<evidence type="ECO:0000313" key="3">
    <source>
        <dbReference type="EMBL" id="MBA0972971.1"/>
    </source>
</evidence>
<comment type="caution">
    <text evidence="3">The sequence shown here is derived from an EMBL/GenBank/DDBJ whole genome shotgun (WGS) entry which is preliminary data.</text>
</comment>
<dbReference type="Pfam" id="PF18740">
    <property type="entry name" value="EC042_2821"/>
    <property type="match status" value="1"/>
</dbReference>
<evidence type="ECO:0000313" key="4">
    <source>
        <dbReference type="Proteomes" id="UP000571857"/>
    </source>
</evidence>
<dbReference type="Pfam" id="PF12358">
    <property type="entry name" value="DUF3644"/>
    <property type="match status" value="1"/>
</dbReference>
<dbReference type="AlphaFoldDB" id="A0ABD4HNC2"/>
<dbReference type="InterPro" id="IPR022104">
    <property type="entry name" value="DUF3644"/>
</dbReference>